<evidence type="ECO:0008006" key="3">
    <source>
        <dbReference type="Google" id="ProtNLM"/>
    </source>
</evidence>
<dbReference type="OrthoDB" id="9787807at2"/>
<dbReference type="EMBL" id="QWDD01000001">
    <property type="protein sequence ID" value="RNJ48844.1"/>
    <property type="molecule type" value="Genomic_DNA"/>
</dbReference>
<protein>
    <recommendedName>
        <fullName evidence="3">SAM-dependent methyltransferase</fullName>
    </recommendedName>
</protein>
<dbReference type="RefSeq" id="WP_123174842.1">
    <property type="nucleotide sequence ID" value="NZ_QWDD01000001.1"/>
</dbReference>
<evidence type="ECO:0000313" key="1">
    <source>
        <dbReference type="EMBL" id="RNJ48844.1"/>
    </source>
</evidence>
<name>A0A3M9XLA3_9HYPH</name>
<sequence length="113" mass="12421">MNLSNIVPWVRSFADYRAMFALSDADLRGRVLGCGDGPASFNTEATALGAHVVSVDRIYMCAAVEIEARIVDIFHDDLSASREERIVDYEFQRGGNVMLRLRQGPRGQAAATT</sequence>
<dbReference type="AlphaFoldDB" id="A0A3M9XLA3"/>
<comment type="caution">
    <text evidence="1">The sequence shown here is derived from an EMBL/GenBank/DDBJ whole genome shotgun (WGS) entry which is preliminary data.</text>
</comment>
<reference evidence="1 2" key="1">
    <citation type="submission" date="2018-08" db="EMBL/GenBank/DDBJ databases">
        <title>Genome sequence of Methylocystis hirsuta CSC1, a methanotroph able to accumulate PHAs.</title>
        <authorList>
            <person name="Bordel S."/>
            <person name="Rodriguez E."/>
            <person name="Gancedo J."/>
            <person name="Munoz R."/>
        </authorList>
    </citation>
    <scope>NUCLEOTIDE SEQUENCE [LARGE SCALE GENOMIC DNA]</scope>
    <source>
        <strain evidence="1 2">CSC1</strain>
    </source>
</reference>
<accession>A0A3M9XLA3</accession>
<proteinExistence type="predicted"/>
<keyword evidence="2" id="KW-1185">Reference proteome</keyword>
<gene>
    <name evidence="1" type="ORF">D1O30_03635</name>
</gene>
<organism evidence="1 2">
    <name type="scientific">Methylocystis hirsuta</name>
    <dbReference type="NCBI Taxonomy" id="369798"/>
    <lineage>
        <taxon>Bacteria</taxon>
        <taxon>Pseudomonadati</taxon>
        <taxon>Pseudomonadota</taxon>
        <taxon>Alphaproteobacteria</taxon>
        <taxon>Hyphomicrobiales</taxon>
        <taxon>Methylocystaceae</taxon>
        <taxon>Methylocystis</taxon>
    </lineage>
</organism>
<evidence type="ECO:0000313" key="2">
    <source>
        <dbReference type="Proteomes" id="UP000268623"/>
    </source>
</evidence>
<dbReference type="Proteomes" id="UP000268623">
    <property type="component" value="Unassembled WGS sequence"/>
</dbReference>